<gene>
    <name evidence="1" type="ORF">F4821DRAFT_249206</name>
</gene>
<accession>A0ACC0CM70</accession>
<keyword evidence="2" id="KW-1185">Reference proteome</keyword>
<protein>
    <submittedName>
        <fullName evidence="1">Uncharacterized protein</fullName>
    </submittedName>
</protein>
<reference evidence="1 2" key="1">
    <citation type="journal article" date="2022" name="New Phytol.">
        <title>Ecological generalism drives hyperdiversity of secondary metabolite gene clusters in xylarialean endophytes.</title>
        <authorList>
            <person name="Franco M.E.E."/>
            <person name="Wisecaver J.H."/>
            <person name="Arnold A.E."/>
            <person name="Ju Y.M."/>
            <person name="Slot J.C."/>
            <person name="Ahrendt S."/>
            <person name="Moore L.P."/>
            <person name="Eastman K.E."/>
            <person name="Scott K."/>
            <person name="Konkel Z."/>
            <person name="Mondo S.J."/>
            <person name="Kuo A."/>
            <person name="Hayes R.D."/>
            <person name="Haridas S."/>
            <person name="Andreopoulos B."/>
            <person name="Riley R."/>
            <person name="LaButti K."/>
            <person name="Pangilinan J."/>
            <person name="Lipzen A."/>
            <person name="Amirebrahimi M."/>
            <person name="Yan J."/>
            <person name="Adam C."/>
            <person name="Keymanesh K."/>
            <person name="Ng V."/>
            <person name="Louie K."/>
            <person name="Northen T."/>
            <person name="Drula E."/>
            <person name="Henrissat B."/>
            <person name="Hsieh H.M."/>
            <person name="Youens-Clark K."/>
            <person name="Lutzoni F."/>
            <person name="Miadlikowska J."/>
            <person name="Eastwood D.C."/>
            <person name="Hamelin R.C."/>
            <person name="Grigoriev I.V."/>
            <person name="U'Ren J.M."/>
        </authorList>
    </citation>
    <scope>NUCLEOTIDE SEQUENCE [LARGE SCALE GENOMIC DNA]</scope>
    <source>
        <strain evidence="1 2">ER1909</strain>
    </source>
</reference>
<dbReference type="Proteomes" id="UP001497680">
    <property type="component" value="Unassembled WGS sequence"/>
</dbReference>
<comment type="caution">
    <text evidence="1">The sequence shown here is derived from an EMBL/GenBank/DDBJ whole genome shotgun (WGS) entry which is preliminary data.</text>
</comment>
<dbReference type="EMBL" id="MU394394">
    <property type="protein sequence ID" value="KAI6081495.1"/>
    <property type="molecule type" value="Genomic_DNA"/>
</dbReference>
<evidence type="ECO:0000313" key="2">
    <source>
        <dbReference type="Proteomes" id="UP001497680"/>
    </source>
</evidence>
<sequence length="292" mass="30988">MTNLGPLTTVFTPNGTDCTSTFLGENDTNTWIEYGAGGYLSTACLPSGFRASEAYYYSPGICPSGYTSACHTLHVSAGGSVTETEATCCPTHDSYTCRESRGNDPFGCLSVFTGPKTFAVSTYYFHADSNGFDTEVAAGTTTIVWSDSFVLAYGPVVRVKAGDTLITSVDSSTSMVVSSTSTSTTSAISLATPTMPVEADTNSSNSPGLSTGAAVGIAIGCTLAAILLFLAVFTMIRRRRKRLAQPEPAADTAQVETAQTDKPELESQHQQQCYEFSGERQPYPYELNGERE</sequence>
<evidence type="ECO:0000313" key="1">
    <source>
        <dbReference type="EMBL" id="KAI6081495.1"/>
    </source>
</evidence>
<name>A0ACC0CM70_9PEZI</name>
<organism evidence="1 2">
    <name type="scientific">Hypoxylon rubiginosum</name>
    <dbReference type="NCBI Taxonomy" id="110542"/>
    <lineage>
        <taxon>Eukaryota</taxon>
        <taxon>Fungi</taxon>
        <taxon>Dikarya</taxon>
        <taxon>Ascomycota</taxon>
        <taxon>Pezizomycotina</taxon>
        <taxon>Sordariomycetes</taxon>
        <taxon>Xylariomycetidae</taxon>
        <taxon>Xylariales</taxon>
        <taxon>Hypoxylaceae</taxon>
        <taxon>Hypoxylon</taxon>
    </lineage>
</organism>
<proteinExistence type="predicted"/>